<protein>
    <submittedName>
        <fullName evidence="1">Uncharacterized protein</fullName>
    </submittedName>
</protein>
<sequence length="211" mass="23906">MRRGCLFFLVGLVILLGVLGWLANTFVIQPARALVQDFRQLVQLESKVQRQEPYRPPASGQLSPSQVQRLLRVQRAVKEGLGSRYAAIEARLRQLSDRFSSQQQLDYRAALDLFRDSGALILDAKRIQVEGLNAQGFTLEEYRWVRSQVYGALELGLPRLDPQKLLSQIASGDFNPQTALEAPPSSPANRKLVQPYAKELRDFYAFTWFGL</sequence>
<dbReference type="AlphaFoldDB" id="A0A399EL35"/>
<reference evidence="1 2" key="1">
    <citation type="submission" date="2018-08" db="EMBL/GenBank/DDBJ databases">
        <title>Meiothermus roseus NBRC 110900 genome sequencing project.</title>
        <authorList>
            <person name="Da Costa M.S."/>
            <person name="Albuquerque L."/>
            <person name="Raposo P."/>
            <person name="Froufe H.J.C."/>
            <person name="Barroso C.S."/>
            <person name="Egas C."/>
        </authorList>
    </citation>
    <scope>NUCLEOTIDE SEQUENCE [LARGE SCALE GENOMIC DNA]</scope>
    <source>
        <strain evidence="1 2">NBRC 110900</strain>
    </source>
</reference>
<organism evidence="1 2">
    <name type="scientific">Calidithermus roseus</name>
    <dbReference type="NCBI Taxonomy" id="1644118"/>
    <lineage>
        <taxon>Bacteria</taxon>
        <taxon>Thermotogati</taxon>
        <taxon>Deinococcota</taxon>
        <taxon>Deinococci</taxon>
        <taxon>Thermales</taxon>
        <taxon>Thermaceae</taxon>
        <taxon>Calidithermus</taxon>
    </lineage>
</organism>
<keyword evidence="2" id="KW-1185">Reference proteome</keyword>
<dbReference type="OrthoDB" id="7064371at2"/>
<comment type="caution">
    <text evidence="1">The sequence shown here is derived from an EMBL/GenBank/DDBJ whole genome shotgun (WGS) entry which is preliminary data.</text>
</comment>
<name>A0A399EL35_9DEIN</name>
<evidence type="ECO:0000313" key="1">
    <source>
        <dbReference type="EMBL" id="RIH84173.1"/>
    </source>
</evidence>
<accession>A0A399EL35</accession>
<evidence type="ECO:0000313" key="2">
    <source>
        <dbReference type="Proteomes" id="UP000265341"/>
    </source>
</evidence>
<gene>
    <name evidence="1" type="ORF">Mrose_02760</name>
</gene>
<dbReference type="EMBL" id="QWLA01000062">
    <property type="protein sequence ID" value="RIH84173.1"/>
    <property type="molecule type" value="Genomic_DNA"/>
</dbReference>
<dbReference type="Proteomes" id="UP000265341">
    <property type="component" value="Unassembled WGS sequence"/>
</dbReference>
<proteinExistence type="predicted"/>